<proteinExistence type="predicted"/>
<comment type="caution">
    <text evidence="1">The sequence shown here is derived from an EMBL/GenBank/DDBJ whole genome shotgun (WGS) entry which is preliminary data.</text>
</comment>
<protein>
    <submittedName>
        <fullName evidence="1">Uncharacterized protein</fullName>
    </submittedName>
</protein>
<organism evidence="1">
    <name type="scientific">Tanacetum cinerariifolium</name>
    <name type="common">Dalmatian daisy</name>
    <name type="synonym">Chrysanthemum cinerariifolium</name>
    <dbReference type="NCBI Taxonomy" id="118510"/>
    <lineage>
        <taxon>Eukaryota</taxon>
        <taxon>Viridiplantae</taxon>
        <taxon>Streptophyta</taxon>
        <taxon>Embryophyta</taxon>
        <taxon>Tracheophyta</taxon>
        <taxon>Spermatophyta</taxon>
        <taxon>Magnoliopsida</taxon>
        <taxon>eudicotyledons</taxon>
        <taxon>Gunneridae</taxon>
        <taxon>Pentapetalae</taxon>
        <taxon>asterids</taxon>
        <taxon>campanulids</taxon>
        <taxon>Asterales</taxon>
        <taxon>Asteraceae</taxon>
        <taxon>Asteroideae</taxon>
        <taxon>Anthemideae</taxon>
        <taxon>Anthemidinae</taxon>
        <taxon>Tanacetum</taxon>
    </lineage>
</organism>
<sequence>MVVDDATSMRDAGKAQNGKFFLEDGKVLTLARKLSPFGFTCVVNYVDECGGLYRCCGDLICTNPFFGGTCRDDPKCLPLGSSCGGANFCCRPHTCSDMRPAFGVCV</sequence>
<reference evidence="1" key="1">
    <citation type="journal article" date="2019" name="Sci. Rep.">
        <title>Draft genome of Tanacetum cinerariifolium, the natural source of mosquito coil.</title>
        <authorList>
            <person name="Yamashiro T."/>
            <person name="Shiraishi A."/>
            <person name="Satake H."/>
            <person name="Nakayama K."/>
        </authorList>
    </citation>
    <scope>NUCLEOTIDE SEQUENCE</scope>
</reference>
<evidence type="ECO:0000313" key="1">
    <source>
        <dbReference type="EMBL" id="GFA78827.1"/>
    </source>
</evidence>
<accession>A0A699K636</accession>
<name>A0A699K636_TANCI</name>
<dbReference type="EMBL" id="BKCJ010488013">
    <property type="protein sequence ID" value="GFA78827.1"/>
    <property type="molecule type" value="Genomic_DNA"/>
</dbReference>
<gene>
    <name evidence="1" type="ORF">Tci_650799</name>
</gene>
<dbReference type="AlphaFoldDB" id="A0A699K636"/>